<dbReference type="InterPro" id="IPR036640">
    <property type="entry name" value="ABC1_TM_sf"/>
</dbReference>
<comment type="subcellular location">
    <subcellularLocation>
        <location evidence="1">Membrane</location>
        <topology evidence="1">Multi-pass membrane protein</topology>
    </subcellularLocation>
</comment>
<feature type="region of interest" description="Disordered" evidence="9">
    <location>
        <begin position="229"/>
        <end position="251"/>
    </location>
</feature>
<keyword evidence="7 10" id="KW-0472">Membrane</keyword>
<dbReference type="GO" id="GO:0005524">
    <property type="term" value="F:ATP binding"/>
    <property type="evidence" value="ECO:0007669"/>
    <property type="project" value="UniProtKB-KW"/>
</dbReference>
<dbReference type="SUPFAM" id="SSF90123">
    <property type="entry name" value="ABC transporter transmembrane region"/>
    <property type="match status" value="1"/>
</dbReference>
<dbReference type="GO" id="GO:0140359">
    <property type="term" value="F:ABC-type transporter activity"/>
    <property type="evidence" value="ECO:0007669"/>
    <property type="project" value="InterPro"/>
</dbReference>
<keyword evidence="3 10" id="KW-0812">Transmembrane</keyword>
<organism evidence="13 14">
    <name type="scientific">Sphaerulina musiva (strain SO2202)</name>
    <name type="common">Poplar stem canker fungus</name>
    <name type="synonym">Septoria musiva</name>
    <dbReference type="NCBI Taxonomy" id="692275"/>
    <lineage>
        <taxon>Eukaryota</taxon>
        <taxon>Fungi</taxon>
        <taxon>Dikarya</taxon>
        <taxon>Ascomycota</taxon>
        <taxon>Pezizomycotina</taxon>
        <taxon>Dothideomycetes</taxon>
        <taxon>Dothideomycetidae</taxon>
        <taxon>Mycosphaerellales</taxon>
        <taxon>Mycosphaerellaceae</taxon>
        <taxon>Sphaerulina</taxon>
    </lineage>
</organism>
<dbReference type="FunFam" id="3.40.50.300:FF:000287">
    <property type="entry name" value="Multidrug ABC transporter ATP-binding protein"/>
    <property type="match status" value="1"/>
</dbReference>
<dbReference type="OMA" id="DAYMAFI"/>
<feature type="transmembrane region" description="Helical" evidence="10">
    <location>
        <begin position="291"/>
        <end position="313"/>
    </location>
</feature>
<dbReference type="SMART" id="SM00382">
    <property type="entry name" value="AAA"/>
    <property type="match status" value="1"/>
</dbReference>
<dbReference type="InterPro" id="IPR003439">
    <property type="entry name" value="ABC_transporter-like_ATP-bd"/>
</dbReference>
<name>M3D0R5_SPHMS</name>
<dbReference type="CDD" id="cd18583">
    <property type="entry name" value="ABC_6TM_HMT1"/>
    <property type="match status" value="1"/>
</dbReference>
<dbReference type="SUPFAM" id="SSF52540">
    <property type="entry name" value="P-loop containing nucleoside triphosphate hydrolases"/>
    <property type="match status" value="1"/>
</dbReference>
<dbReference type="RefSeq" id="XP_016759214.1">
    <property type="nucleotide sequence ID" value="XM_016905969.1"/>
</dbReference>
<dbReference type="InterPro" id="IPR027417">
    <property type="entry name" value="P-loop_NTPase"/>
</dbReference>
<dbReference type="Gene3D" id="1.20.1560.10">
    <property type="entry name" value="ABC transporter type 1, transmembrane domain"/>
    <property type="match status" value="1"/>
</dbReference>
<keyword evidence="14" id="KW-1185">Reference proteome</keyword>
<reference evidence="13 14" key="1">
    <citation type="journal article" date="2012" name="PLoS Pathog.">
        <title>Diverse lifestyles and strategies of plant pathogenesis encoded in the genomes of eighteen Dothideomycetes fungi.</title>
        <authorList>
            <person name="Ohm R.A."/>
            <person name="Feau N."/>
            <person name="Henrissat B."/>
            <person name="Schoch C.L."/>
            <person name="Horwitz B.A."/>
            <person name="Barry K.W."/>
            <person name="Condon B.J."/>
            <person name="Copeland A.C."/>
            <person name="Dhillon B."/>
            <person name="Glaser F."/>
            <person name="Hesse C.N."/>
            <person name="Kosti I."/>
            <person name="LaButti K."/>
            <person name="Lindquist E.A."/>
            <person name="Lucas S."/>
            <person name="Salamov A.A."/>
            <person name="Bradshaw R.E."/>
            <person name="Ciuffetti L."/>
            <person name="Hamelin R.C."/>
            <person name="Kema G.H.J."/>
            <person name="Lawrence C."/>
            <person name="Scott J.A."/>
            <person name="Spatafora J.W."/>
            <person name="Turgeon B.G."/>
            <person name="de Wit P.J.G.M."/>
            <person name="Zhong S."/>
            <person name="Goodwin S.B."/>
            <person name="Grigoriev I.V."/>
        </authorList>
    </citation>
    <scope>NUCLEOTIDE SEQUENCE [LARGE SCALE GENOMIC DNA]</scope>
    <source>
        <strain evidence="13 14">SO2202</strain>
    </source>
</reference>
<feature type="transmembrane region" description="Helical" evidence="10">
    <location>
        <begin position="56"/>
        <end position="77"/>
    </location>
</feature>
<dbReference type="AlphaFoldDB" id="M3D0R5"/>
<evidence type="ECO:0000256" key="9">
    <source>
        <dbReference type="SAM" id="MobiDB-lite"/>
    </source>
</evidence>
<evidence type="ECO:0000313" key="13">
    <source>
        <dbReference type="EMBL" id="EMF11093.1"/>
    </source>
</evidence>
<evidence type="ECO:0000256" key="2">
    <source>
        <dbReference type="ARBA" id="ARBA00022448"/>
    </source>
</evidence>
<evidence type="ECO:0000256" key="1">
    <source>
        <dbReference type="ARBA" id="ARBA00004141"/>
    </source>
</evidence>
<dbReference type="GO" id="GO:0016887">
    <property type="term" value="F:ATP hydrolysis activity"/>
    <property type="evidence" value="ECO:0007669"/>
    <property type="project" value="InterPro"/>
</dbReference>
<dbReference type="PROSITE" id="PS50893">
    <property type="entry name" value="ABC_TRANSPORTER_2"/>
    <property type="match status" value="1"/>
</dbReference>
<keyword evidence="2" id="KW-0813">Transport</keyword>
<dbReference type="Pfam" id="PF00005">
    <property type="entry name" value="ABC_tran"/>
    <property type="match status" value="1"/>
</dbReference>
<evidence type="ECO:0008006" key="15">
    <source>
        <dbReference type="Google" id="ProtNLM"/>
    </source>
</evidence>
<proteinExistence type="inferred from homology"/>
<feature type="transmembrane region" description="Helical" evidence="10">
    <location>
        <begin position="89"/>
        <end position="107"/>
    </location>
</feature>
<dbReference type="PANTHER" id="PTHR24221:SF651">
    <property type="entry name" value="HEAVY METAL TOLERANCE PROTEIN"/>
    <property type="match status" value="1"/>
</dbReference>
<dbReference type="GeneID" id="27903106"/>
<keyword evidence="5" id="KW-0067">ATP-binding</keyword>
<feature type="transmembrane region" description="Helical" evidence="10">
    <location>
        <begin position="119"/>
        <end position="139"/>
    </location>
</feature>
<evidence type="ECO:0000256" key="10">
    <source>
        <dbReference type="SAM" id="Phobius"/>
    </source>
</evidence>
<evidence type="ECO:0000256" key="8">
    <source>
        <dbReference type="ARBA" id="ARBA00024363"/>
    </source>
</evidence>
<dbReference type="InterPro" id="IPR017871">
    <property type="entry name" value="ABC_transporter-like_CS"/>
</dbReference>
<protein>
    <recommendedName>
        <fullName evidence="15">Heavy metal tolerance protein</fullName>
    </recommendedName>
</protein>
<evidence type="ECO:0000259" key="12">
    <source>
        <dbReference type="PROSITE" id="PS50929"/>
    </source>
</evidence>
<dbReference type="InterPro" id="IPR003593">
    <property type="entry name" value="AAA+_ATPase"/>
</dbReference>
<dbReference type="EMBL" id="KB456266">
    <property type="protein sequence ID" value="EMF11093.1"/>
    <property type="molecule type" value="Genomic_DNA"/>
</dbReference>
<feature type="compositionally biased region" description="Acidic residues" evidence="9">
    <location>
        <begin position="229"/>
        <end position="250"/>
    </location>
</feature>
<feature type="domain" description="ABC transmembrane type-1" evidence="12">
    <location>
        <begin position="297"/>
        <end position="582"/>
    </location>
</feature>
<dbReference type="PANTHER" id="PTHR24221">
    <property type="entry name" value="ATP-BINDING CASSETTE SUB-FAMILY B"/>
    <property type="match status" value="1"/>
</dbReference>
<feature type="transmembrane region" description="Helical" evidence="10">
    <location>
        <begin position="12"/>
        <end position="35"/>
    </location>
</feature>
<evidence type="ECO:0000259" key="11">
    <source>
        <dbReference type="PROSITE" id="PS50893"/>
    </source>
</evidence>
<dbReference type="InterPro" id="IPR011527">
    <property type="entry name" value="ABC1_TM_dom"/>
</dbReference>
<dbReference type="HOGENOM" id="CLU_000604_6_3_1"/>
<feature type="domain" description="ABC transporter" evidence="11">
    <location>
        <begin position="616"/>
        <end position="850"/>
    </location>
</feature>
<dbReference type="Proteomes" id="UP000016931">
    <property type="component" value="Unassembled WGS sequence"/>
</dbReference>
<comment type="similarity">
    <text evidence="8">Belongs to the ABC transporter superfamily. ABCB family. Heavy Metal importer (TC 3.A.1.210) subfamily.</text>
</comment>
<sequence>MRGDGMASTRNSIIVLHYLAPAATTAYFALAKTLAACLLQEPSKRAGRRSRRWPAIILQSVVVATVIAEGISAVLHAVRRPGWAASQDYVVYLVLLFVLHGSIAVGIAENATPLWHPYVGSWLVAGGFEIPLFVLQAAVDHGKDGGFSQLRMIACLVRAASLVSLSLAMAWIALKDRDPGIRLDDESEALLAEHGAHGILYANGAANSGNGTNGNAKVASTPSLFDATENETATEEVNDDAEFDSETDIPDADKELKAQQKKRLKESGSWLKYLADFKIFFWILLPRKDRVVQACYFAIGFVILAERALVILVPRQLGIITNELAKDAGTGVVPWRAIGTWMLLAAFQSSAGLQLAKSIVQMPVQQYGFKALSTTAFKHIMCLSMDFHNEKNSGELIRAIDQGTNLQDLIDFFLFEIIPMFFDLILAFWYVTHLFDIYMGIILIAIGFLYIWIGAKVTSWSIKRRRDYNTAWRNESKVQNEAINNWQTVSHFNRSEYETRRYTDTVESYILALWRYWLAYYCGAAAQSATLLTGRLAAVALAAYRVSQGSAPVGNFITLVTYWRSIELPLMSVSYSIRKVSSMVIDSERLLQLLKTEPTVVDKPDAKNLDVRSGEVRFDHVDFFYDKRKQTLKDVNFTVKPGKTVAICGETGGGKSTILKLLYRYYDVNGGAIRIDGQDLRDVTLDSLRDAFGMVPQDPSLFNVSIMDNVRYARLDATDAEVKEACKAAAIHDKIETFPDGYKAMVGERGVKLSGGELQRVAIARAILRQPKIVLLDEATSMIDAETEAVIQSAFKRLTAGRTTFIVAHRLSTIQHADLILVIHDGKIVESGTHEELFEQKGKYVALWSKQLSRSVQDVEKKIEAVKADQALIDLDQASTIGVETSESSSSKSDSPERQQ</sequence>
<evidence type="ECO:0000313" key="14">
    <source>
        <dbReference type="Proteomes" id="UP000016931"/>
    </source>
</evidence>
<evidence type="ECO:0000256" key="5">
    <source>
        <dbReference type="ARBA" id="ARBA00022840"/>
    </source>
</evidence>
<dbReference type="PROSITE" id="PS50929">
    <property type="entry name" value="ABC_TM1F"/>
    <property type="match status" value="1"/>
</dbReference>
<dbReference type="Pfam" id="PF00664">
    <property type="entry name" value="ABC_membrane"/>
    <property type="match status" value="1"/>
</dbReference>
<evidence type="ECO:0000256" key="3">
    <source>
        <dbReference type="ARBA" id="ARBA00022692"/>
    </source>
</evidence>
<keyword evidence="4" id="KW-0547">Nucleotide-binding</keyword>
<evidence type="ECO:0000256" key="7">
    <source>
        <dbReference type="ARBA" id="ARBA00023136"/>
    </source>
</evidence>
<feature type="transmembrane region" description="Helical" evidence="10">
    <location>
        <begin position="412"/>
        <end position="431"/>
    </location>
</feature>
<dbReference type="GO" id="GO:0005774">
    <property type="term" value="C:vacuolar membrane"/>
    <property type="evidence" value="ECO:0007669"/>
    <property type="project" value="TreeGrafter"/>
</dbReference>
<dbReference type="eggNOG" id="KOG0056">
    <property type="taxonomic scope" value="Eukaryota"/>
</dbReference>
<dbReference type="InterPro" id="IPR039421">
    <property type="entry name" value="Type_1_exporter"/>
</dbReference>
<gene>
    <name evidence="13" type="ORF">SEPMUDRAFT_150109</name>
</gene>
<dbReference type="PROSITE" id="PS00211">
    <property type="entry name" value="ABC_TRANSPORTER_1"/>
    <property type="match status" value="1"/>
</dbReference>
<accession>M3D0R5</accession>
<feature type="transmembrane region" description="Helical" evidence="10">
    <location>
        <begin position="151"/>
        <end position="174"/>
    </location>
</feature>
<dbReference type="STRING" id="692275.M3D0R5"/>
<dbReference type="OrthoDB" id="6500128at2759"/>
<evidence type="ECO:0000256" key="4">
    <source>
        <dbReference type="ARBA" id="ARBA00022741"/>
    </source>
</evidence>
<keyword evidence="6 10" id="KW-1133">Transmembrane helix</keyword>
<dbReference type="Gene3D" id="3.40.50.300">
    <property type="entry name" value="P-loop containing nucleotide triphosphate hydrolases"/>
    <property type="match status" value="1"/>
</dbReference>
<evidence type="ECO:0000256" key="6">
    <source>
        <dbReference type="ARBA" id="ARBA00022989"/>
    </source>
</evidence>
<feature type="transmembrane region" description="Helical" evidence="10">
    <location>
        <begin position="437"/>
        <end position="455"/>
    </location>
</feature>